<name>A0ABU3C2B3_9GAMM</name>
<feature type="transmembrane region" description="Helical" evidence="1">
    <location>
        <begin position="32"/>
        <end position="55"/>
    </location>
</feature>
<reference evidence="2 3" key="1">
    <citation type="submission" date="2023-09" db="EMBL/GenBank/DDBJ databases">
        <authorList>
            <person name="Rey-Velasco X."/>
        </authorList>
    </citation>
    <scope>NUCLEOTIDE SEQUENCE [LARGE SCALE GENOMIC DNA]</scope>
    <source>
        <strain evidence="2 3">W335</strain>
    </source>
</reference>
<dbReference type="EMBL" id="JAVRIB010000012">
    <property type="protein sequence ID" value="MDT0635700.1"/>
    <property type="molecule type" value="Genomic_DNA"/>
</dbReference>
<organism evidence="2 3">
    <name type="scientific">Spectribacter hydrogenoxidans</name>
    <dbReference type="NCBI Taxonomy" id="3075608"/>
    <lineage>
        <taxon>Bacteria</taxon>
        <taxon>Pseudomonadati</taxon>
        <taxon>Pseudomonadota</taxon>
        <taxon>Gammaproteobacteria</taxon>
        <taxon>Salinisphaerales</taxon>
        <taxon>Salinisphaeraceae</taxon>
        <taxon>Spectribacter</taxon>
    </lineage>
</organism>
<protein>
    <submittedName>
        <fullName evidence="2">Uncharacterized protein</fullName>
    </submittedName>
</protein>
<dbReference type="RefSeq" id="WP_311653601.1">
    <property type="nucleotide sequence ID" value="NZ_JAVRIB010000012.1"/>
</dbReference>
<evidence type="ECO:0000256" key="1">
    <source>
        <dbReference type="SAM" id="Phobius"/>
    </source>
</evidence>
<feature type="transmembrane region" description="Helical" evidence="1">
    <location>
        <begin position="6"/>
        <end position="25"/>
    </location>
</feature>
<gene>
    <name evidence="2" type="ORF">RM532_12145</name>
</gene>
<feature type="transmembrane region" description="Helical" evidence="1">
    <location>
        <begin position="93"/>
        <end position="115"/>
    </location>
</feature>
<accession>A0ABU3C2B3</accession>
<keyword evidence="1" id="KW-0472">Membrane</keyword>
<proteinExistence type="predicted"/>
<evidence type="ECO:0000313" key="3">
    <source>
        <dbReference type="Proteomes" id="UP001251857"/>
    </source>
</evidence>
<keyword evidence="1" id="KW-1133">Transmembrane helix</keyword>
<keyword evidence="1" id="KW-0812">Transmembrane</keyword>
<evidence type="ECO:0000313" key="2">
    <source>
        <dbReference type="EMBL" id="MDT0635700.1"/>
    </source>
</evidence>
<keyword evidence="3" id="KW-1185">Reference proteome</keyword>
<sequence>MLLTAVILFVLAALGGLLMVGGYIARGKRPPLLVAGLHGLLAATGLVLVGFLVVTGSGTDFIRMGFVALVLAALGGFYLLGSHLFSDRVRLPHALAHALVAVFGVALLLLALLGYE</sequence>
<comment type="caution">
    <text evidence="2">The sequence shown here is derived from an EMBL/GenBank/DDBJ whole genome shotgun (WGS) entry which is preliminary data.</text>
</comment>
<dbReference type="Proteomes" id="UP001251857">
    <property type="component" value="Unassembled WGS sequence"/>
</dbReference>
<feature type="transmembrane region" description="Helical" evidence="1">
    <location>
        <begin position="61"/>
        <end position="81"/>
    </location>
</feature>